<feature type="compositionally biased region" description="Low complexity" evidence="1">
    <location>
        <begin position="392"/>
        <end position="425"/>
    </location>
</feature>
<reference evidence="3" key="1">
    <citation type="journal article" date="2013" name="Genetics">
        <title>The draft genome and transcriptome of Panagrellus redivivus are shaped by the harsh demands of a free-living lifestyle.</title>
        <authorList>
            <person name="Srinivasan J."/>
            <person name="Dillman A.R."/>
            <person name="Macchietto M.G."/>
            <person name="Heikkinen L."/>
            <person name="Lakso M."/>
            <person name="Fracchia K.M."/>
            <person name="Antoshechkin I."/>
            <person name="Mortazavi A."/>
            <person name="Wong G."/>
            <person name="Sternberg P.W."/>
        </authorList>
    </citation>
    <scope>NUCLEOTIDE SEQUENCE [LARGE SCALE GENOMIC DNA]</scope>
    <source>
        <strain evidence="3">MT8872</strain>
    </source>
</reference>
<evidence type="ECO:0000313" key="3">
    <source>
        <dbReference type="Proteomes" id="UP000492821"/>
    </source>
</evidence>
<evidence type="ECO:0000313" key="4">
    <source>
        <dbReference type="WBParaSite" id="Pan_g19192.t1"/>
    </source>
</evidence>
<keyword evidence="2" id="KW-0812">Transmembrane</keyword>
<keyword evidence="3" id="KW-1185">Reference proteome</keyword>
<evidence type="ECO:0000256" key="1">
    <source>
        <dbReference type="SAM" id="MobiDB-lite"/>
    </source>
</evidence>
<evidence type="ECO:0000256" key="2">
    <source>
        <dbReference type="SAM" id="Phobius"/>
    </source>
</evidence>
<reference evidence="4" key="2">
    <citation type="submission" date="2020-10" db="UniProtKB">
        <authorList>
            <consortium name="WormBaseParasite"/>
        </authorList>
    </citation>
    <scope>IDENTIFICATION</scope>
</reference>
<feature type="transmembrane region" description="Helical" evidence="2">
    <location>
        <begin position="1961"/>
        <end position="1986"/>
    </location>
</feature>
<name>A0A7E4ZV67_PANRE</name>
<feature type="compositionally biased region" description="Low complexity" evidence="1">
    <location>
        <begin position="452"/>
        <end position="507"/>
    </location>
</feature>
<feature type="region of interest" description="Disordered" evidence="1">
    <location>
        <begin position="293"/>
        <end position="425"/>
    </location>
</feature>
<protein>
    <submittedName>
        <fullName evidence="4">CUB_2 domain-containing protein</fullName>
    </submittedName>
</protein>
<feature type="compositionally biased region" description="Low complexity" evidence="1">
    <location>
        <begin position="293"/>
        <end position="385"/>
    </location>
</feature>
<feature type="region of interest" description="Disordered" evidence="1">
    <location>
        <begin position="452"/>
        <end position="514"/>
    </location>
</feature>
<organism evidence="3 4">
    <name type="scientific">Panagrellus redivivus</name>
    <name type="common">Microworm</name>
    <dbReference type="NCBI Taxonomy" id="6233"/>
    <lineage>
        <taxon>Eukaryota</taxon>
        <taxon>Metazoa</taxon>
        <taxon>Ecdysozoa</taxon>
        <taxon>Nematoda</taxon>
        <taxon>Chromadorea</taxon>
        <taxon>Rhabditida</taxon>
        <taxon>Tylenchina</taxon>
        <taxon>Panagrolaimomorpha</taxon>
        <taxon>Panagrolaimoidea</taxon>
        <taxon>Panagrolaimidae</taxon>
        <taxon>Panagrellus</taxon>
    </lineage>
</organism>
<keyword evidence="2" id="KW-1133">Transmembrane helix</keyword>
<keyword evidence="2" id="KW-0472">Membrane</keyword>
<dbReference type="WBParaSite" id="Pan_g19192.t1">
    <property type="protein sequence ID" value="Pan_g19192.t1"/>
    <property type="gene ID" value="Pan_g19192"/>
</dbReference>
<dbReference type="Proteomes" id="UP000492821">
    <property type="component" value="Unassembled WGS sequence"/>
</dbReference>
<accession>A0A7E4ZV67</accession>
<sequence length="2061" mass="219836">MATRPQFVTASLRREMMKRLLFRLVLFFLLLNICVTDSNVTLKSLIGDDDDDFDSPECVSSNIRVSSTILPVYSTATAPYSNSVSVTALSSALVDGFGDVYAIAVITVLNNGVEWESETHAGSIAALPELSESDWPQDILQVQYDNRYGLFYLQPGMESSFPAEIAVLSPTDKIRFKVKDKSVLGTCNDNYIEFTFFKPSTTLKKYLSNSETNLRNTTLSLQGLTEWPFGDLIFKLCPYNAVAVSFGISSDMFGTKVASTENVTIKVVTTPATGSAGALSAAGSQDLEAAASPSTAALSTPSVKISASSSTGPSAASSAGDSLSSSNPSMPSVTSSTPLTTISMTSSTDSLTTSATPSTQSSTISSTPTPTNSLTMSGSSSTVSTPAVAEESSSTTSPTNPPTSSSTSSSTPTSTPLSTSTSTVSPMEASMVVSATSAPVVVAASLDLMSSTTASTTSSSTSITTELPKASSTSSLMTSSTPASSILSVSQTTSTTNPATTSANQASMSPSTLASTTPISADVITVYPTLFDIESNPNRNLTIITKRSLSNLSCLLVNSQTRTTIGAATTHYGVNTTVVFSAAFTDEVSYFLNCETMGESILSNCSLFFASFRKLVEIDAYALLGNGDSVQIDFKRELDTDPSNPAVCVSGNSTGLRSKPISTSNKSVVCPMSPGQSIYVIRKRELTEATFKYQGEVSITTDVTSTTAPLTLPTTTKTDSTTKIQSTTKSDSNAIAATFLPTLDGIEVDLSSDSGFSLRAFNCSQIFVSAAAFGLGPTCTIDKDKITVRFGTSPILAPSQNVVMRTAALTEEYIDNPSGSSTNYDTFTVTAPSNAEAPNVVIIQPTDVLKCDLSITYSSEVLGGSGGRDLNYTWFVVDSVTKNLFAMSNQSAFTLRLESLGGSIAEITLQSCNFVGICANSSSVTADATNISNEFAVEIVGVPQNPIPSQAITLYAEAQMVTCNGVQFVLDSNNLFFAWSVNDTIVSRDSVVTFRAKTFTAGAVAVVKLTVSYIKLEQSMVYNTSAIAFLTFGSMPLIPVVDSTNRVVSAVSDLNIDASRSFDPNSGSTNLNHAWTGDTISEPMNTSKLYMAASNLTAGKQYKFLDTITSPNSPLTTSISVNVHVMEGTVPTIQLRPVSDYEISTEEYFRIQAYIQSEYSSLTTQWYLFRGSDNSSIDLKTYFANAVRSFDNEDPGGIVALSITIPPASSNNFNGWPGLQPGDYVLRLVATDANGSAFADYRFTVVALPGEPIITVSPESDIVALETNVRFDTNATADNTLLFRFGLRTLFIDNSSSDQWYHQTAMDYFKTVLASALPGSNASCGTRVGYQGLLEVCDRAGACSTASTDNIIVDHPENTTAAIENILQLAISDIATGNVERAVIKLEAIKAEQCSNTLNSTVVESLISKVNDQLANASDVNELLDGVIACAKVMNSASPSYINKVFDLVVRSQDLVLATDKSKRRKRATAATSLAALAAATISTVPEDAADKLLFAYDGLISQNQNIASVYLNNIVNLLGGFCVQVDSTRTMSSEGDGYTMIQAEGILPEEAAFLTTTFSIAGSSNGVSLSKAFQSAYLSYKCGTNQATICTEVCLASAFISNSAIHDNTYLSLYFFESSYTIPQFSNIASDLYYVMFGDPVSGNALTLAAGVTYNLTIPLTSYAPSNYYACFIYINSIWDNSPCRSNDYARASGGENIMDCECGVGGIVAVYTVNPPAAPYYLPYNEYQLIFNLSLIAECKFSQLSTFIGKLANASQVDLKRFVNYTCAAGTNVNTDPATVSVILRPPFMETQVSNSVAMQAINRAVSVGAAATFATNITVTAFSANLITRDLKGDGYARRMPLRFVKALKDIGNDTSTLLPKWLASMPRNMRIDPYRFKNPTIQYNMLFNFTITLPFQGESLAAGSTALSAEEISMWIMEQTMYGELDLRDLQETQIAIDPVGYADIVQLVPISPTNTLMTVLGIVVAVGIVLISMITGGLVFLKLRTDRLIEEHNRNMRMVNVPVGSHRPMAAQHPLPTVIPFESNGMVLGPTGIVDSGIDKAADTVFFGQPNELRMR</sequence>
<proteinExistence type="predicted"/>